<protein>
    <submittedName>
        <fullName evidence="2">Sterile alpha and TIR motif-containing protein 1</fullName>
    </submittedName>
</protein>
<dbReference type="Proteomes" id="UP000886998">
    <property type="component" value="Unassembled WGS sequence"/>
</dbReference>
<feature type="region of interest" description="Disordered" evidence="1">
    <location>
        <begin position="24"/>
        <end position="72"/>
    </location>
</feature>
<accession>A0A8X6XE02</accession>
<dbReference type="EMBL" id="BMAV01007957">
    <property type="protein sequence ID" value="GFY51246.1"/>
    <property type="molecule type" value="Genomic_DNA"/>
</dbReference>
<evidence type="ECO:0000313" key="3">
    <source>
        <dbReference type="Proteomes" id="UP000886998"/>
    </source>
</evidence>
<feature type="compositionally biased region" description="Low complexity" evidence="1">
    <location>
        <begin position="34"/>
        <end position="45"/>
    </location>
</feature>
<evidence type="ECO:0000313" key="2">
    <source>
        <dbReference type="EMBL" id="GFY51246.1"/>
    </source>
</evidence>
<comment type="caution">
    <text evidence="2">The sequence shown here is derived from an EMBL/GenBank/DDBJ whole genome shotgun (WGS) entry which is preliminary data.</text>
</comment>
<name>A0A8X6XE02_9ARAC</name>
<organism evidence="2 3">
    <name type="scientific">Trichonephila inaurata madagascariensis</name>
    <dbReference type="NCBI Taxonomy" id="2747483"/>
    <lineage>
        <taxon>Eukaryota</taxon>
        <taxon>Metazoa</taxon>
        <taxon>Ecdysozoa</taxon>
        <taxon>Arthropoda</taxon>
        <taxon>Chelicerata</taxon>
        <taxon>Arachnida</taxon>
        <taxon>Araneae</taxon>
        <taxon>Araneomorphae</taxon>
        <taxon>Entelegynae</taxon>
        <taxon>Araneoidea</taxon>
        <taxon>Nephilidae</taxon>
        <taxon>Trichonephila</taxon>
        <taxon>Trichonephila inaurata</taxon>
    </lineage>
</organism>
<evidence type="ECO:0000256" key="1">
    <source>
        <dbReference type="SAM" id="MobiDB-lite"/>
    </source>
</evidence>
<feature type="non-terminal residue" evidence="2">
    <location>
        <position position="1"/>
    </location>
</feature>
<gene>
    <name evidence="2" type="primary">Ect4_2</name>
    <name evidence="2" type="ORF">TNIN_16261</name>
</gene>
<keyword evidence="3" id="KW-1185">Reference proteome</keyword>
<proteinExistence type="predicted"/>
<dbReference type="AlphaFoldDB" id="A0A8X6XE02"/>
<sequence length="72" mass="8284">DFKPERTSSLSELLNSSEGDIRVEHKSRDFIRQSSRTSSTETMSSGENKNAFSPRKKSCMTSHPPYHHFPKR</sequence>
<reference evidence="2" key="1">
    <citation type="submission" date="2020-08" db="EMBL/GenBank/DDBJ databases">
        <title>Multicomponent nature underlies the extraordinary mechanical properties of spider dragline silk.</title>
        <authorList>
            <person name="Kono N."/>
            <person name="Nakamura H."/>
            <person name="Mori M."/>
            <person name="Yoshida Y."/>
            <person name="Ohtoshi R."/>
            <person name="Malay A.D."/>
            <person name="Moran D.A.P."/>
            <person name="Tomita M."/>
            <person name="Numata K."/>
            <person name="Arakawa K."/>
        </authorList>
    </citation>
    <scope>NUCLEOTIDE SEQUENCE</scope>
</reference>